<dbReference type="Proteomes" id="UP001303160">
    <property type="component" value="Unassembled WGS sequence"/>
</dbReference>
<dbReference type="AlphaFoldDB" id="A0AAN7ARD5"/>
<reference evidence="2" key="1">
    <citation type="journal article" date="2023" name="Mol. Phylogenet. Evol.">
        <title>Genome-scale phylogeny and comparative genomics of the fungal order Sordariales.</title>
        <authorList>
            <person name="Hensen N."/>
            <person name="Bonometti L."/>
            <person name="Westerberg I."/>
            <person name="Brannstrom I.O."/>
            <person name="Guillou S."/>
            <person name="Cros-Aarteil S."/>
            <person name="Calhoun S."/>
            <person name="Haridas S."/>
            <person name="Kuo A."/>
            <person name="Mondo S."/>
            <person name="Pangilinan J."/>
            <person name="Riley R."/>
            <person name="LaButti K."/>
            <person name="Andreopoulos B."/>
            <person name="Lipzen A."/>
            <person name="Chen C."/>
            <person name="Yan M."/>
            <person name="Daum C."/>
            <person name="Ng V."/>
            <person name="Clum A."/>
            <person name="Steindorff A."/>
            <person name="Ohm R.A."/>
            <person name="Martin F."/>
            <person name="Silar P."/>
            <person name="Natvig D.O."/>
            <person name="Lalanne C."/>
            <person name="Gautier V."/>
            <person name="Ament-Velasquez S.L."/>
            <person name="Kruys A."/>
            <person name="Hutchinson M.I."/>
            <person name="Powell A.J."/>
            <person name="Barry K."/>
            <person name="Miller A.N."/>
            <person name="Grigoriev I.V."/>
            <person name="Debuchy R."/>
            <person name="Gladieux P."/>
            <person name="Hiltunen Thoren M."/>
            <person name="Johannesson H."/>
        </authorList>
    </citation>
    <scope>NUCLEOTIDE SEQUENCE</scope>
    <source>
        <strain evidence="2">CBS 315.58</strain>
    </source>
</reference>
<protein>
    <submittedName>
        <fullName evidence="2">Heterokaryon incompatibility protein-domain-containing protein</fullName>
    </submittedName>
</protein>
<dbReference type="PANTHER" id="PTHR10622">
    <property type="entry name" value="HET DOMAIN-CONTAINING PROTEIN"/>
    <property type="match status" value="1"/>
</dbReference>
<keyword evidence="3" id="KW-1185">Reference proteome</keyword>
<dbReference type="Pfam" id="PF06985">
    <property type="entry name" value="HET"/>
    <property type="match status" value="1"/>
</dbReference>
<proteinExistence type="predicted"/>
<gene>
    <name evidence="2" type="ORF">QBC40DRAFT_313818</name>
</gene>
<reference evidence="2" key="2">
    <citation type="submission" date="2023-05" db="EMBL/GenBank/DDBJ databases">
        <authorList>
            <consortium name="Lawrence Berkeley National Laboratory"/>
            <person name="Steindorff A."/>
            <person name="Hensen N."/>
            <person name="Bonometti L."/>
            <person name="Westerberg I."/>
            <person name="Brannstrom I.O."/>
            <person name="Guillou S."/>
            <person name="Cros-Aarteil S."/>
            <person name="Calhoun S."/>
            <person name="Haridas S."/>
            <person name="Kuo A."/>
            <person name="Mondo S."/>
            <person name="Pangilinan J."/>
            <person name="Riley R."/>
            <person name="Labutti K."/>
            <person name="Andreopoulos B."/>
            <person name="Lipzen A."/>
            <person name="Chen C."/>
            <person name="Yanf M."/>
            <person name="Daum C."/>
            <person name="Ng V."/>
            <person name="Clum A."/>
            <person name="Ohm R."/>
            <person name="Martin F."/>
            <person name="Silar P."/>
            <person name="Natvig D."/>
            <person name="Lalanne C."/>
            <person name="Gautier V."/>
            <person name="Ament-Velasquez S.L."/>
            <person name="Kruys A."/>
            <person name="Hutchinson M.I."/>
            <person name="Powell A.J."/>
            <person name="Barry K."/>
            <person name="Miller A.N."/>
            <person name="Grigoriev I.V."/>
            <person name="Debuchy R."/>
            <person name="Gladieux P."/>
            <person name="Thoren M.H."/>
            <person name="Johannesson H."/>
        </authorList>
    </citation>
    <scope>NUCLEOTIDE SEQUENCE</scope>
    <source>
        <strain evidence="2">CBS 315.58</strain>
    </source>
</reference>
<feature type="domain" description="Heterokaryon incompatibility" evidence="1">
    <location>
        <begin position="23"/>
        <end position="110"/>
    </location>
</feature>
<name>A0AAN7ARD5_9PEZI</name>
<evidence type="ECO:0000313" key="3">
    <source>
        <dbReference type="Proteomes" id="UP001303160"/>
    </source>
</evidence>
<accession>A0AAN7ARD5</accession>
<dbReference type="InterPro" id="IPR010730">
    <property type="entry name" value="HET"/>
</dbReference>
<organism evidence="2 3">
    <name type="scientific">Triangularia verruculosa</name>
    <dbReference type="NCBI Taxonomy" id="2587418"/>
    <lineage>
        <taxon>Eukaryota</taxon>
        <taxon>Fungi</taxon>
        <taxon>Dikarya</taxon>
        <taxon>Ascomycota</taxon>
        <taxon>Pezizomycotina</taxon>
        <taxon>Sordariomycetes</taxon>
        <taxon>Sordariomycetidae</taxon>
        <taxon>Sordariales</taxon>
        <taxon>Podosporaceae</taxon>
        <taxon>Triangularia</taxon>
    </lineage>
</organism>
<sequence>MRLLKARSLEFEEFLDESAIPPYAILSHRWEDEEVTYKEILKPTRRALAEAKRGFQKIKACAAEATRNGLEYLWVDTCCIDKTSSTELSEAINSMFRWYRAATVCYTYLCDVPPLPAKERKQLIAPRELVFYTNSWTRAGTKEDWARLIEDQTGVPNLVLRTGDLRGRSIAERMSWAAKRQTTRIEDAAYCLLGLFDINMPMLYGEGERAFIRLQQEIIKGSDDLSIFAWMNPEAADDAHCGLFATSPSYFATCQDVRWARPSGNDSFELTNKGLKLSLALSPDQEDKPYGFIAVLSGVRKRGVRLAGLHMQKVGPHQYARVSTRHLGSYDTSSEELATNTAFYVRQTVVMEEDYRYHPRPSSILFQLQSKLLVLGDVQPSRCWDSNAAVFTLPTPLPEDGEHLTPAIFSLQSSAAADFTADIKVTMDKPWGELVEMDPKWSTDIGYDAGNPLLAYWVDCQNSDGRRIVIAVIKDLFNQRPRLTLRVGFRAKSS</sequence>
<comment type="caution">
    <text evidence="2">The sequence shown here is derived from an EMBL/GenBank/DDBJ whole genome shotgun (WGS) entry which is preliminary data.</text>
</comment>
<dbReference type="PANTHER" id="PTHR10622:SF10">
    <property type="entry name" value="HET DOMAIN-CONTAINING PROTEIN"/>
    <property type="match status" value="1"/>
</dbReference>
<evidence type="ECO:0000313" key="2">
    <source>
        <dbReference type="EMBL" id="KAK4196344.1"/>
    </source>
</evidence>
<evidence type="ECO:0000259" key="1">
    <source>
        <dbReference type="Pfam" id="PF06985"/>
    </source>
</evidence>
<dbReference type="EMBL" id="MU863987">
    <property type="protein sequence ID" value="KAK4196344.1"/>
    <property type="molecule type" value="Genomic_DNA"/>
</dbReference>